<dbReference type="EMBL" id="JUIV01000025">
    <property type="protein sequence ID" value="RYJ36696.1"/>
    <property type="molecule type" value="Genomic_DNA"/>
</dbReference>
<organism evidence="1 2">
    <name type="scientific">Flavobacterium anhuiense</name>
    <dbReference type="NCBI Taxonomy" id="459526"/>
    <lineage>
        <taxon>Bacteria</taxon>
        <taxon>Pseudomonadati</taxon>
        <taxon>Bacteroidota</taxon>
        <taxon>Flavobacteriia</taxon>
        <taxon>Flavobacteriales</taxon>
        <taxon>Flavobacteriaceae</taxon>
        <taxon>Flavobacterium</taxon>
    </lineage>
</organism>
<dbReference type="RefSeq" id="WP_129748950.1">
    <property type="nucleotide sequence ID" value="NZ_JUIV01000025.1"/>
</dbReference>
<protein>
    <submittedName>
        <fullName evidence="1">Response regulator receiver (CheY-like) modulated diguanylate cyclase/phosphodiesterase</fullName>
    </submittedName>
</protein>
<dbReference type="OrthoDB" id="1205007at2"/>
<reference evidence="1 2" key="1">
    <citation type="submission" date="2014-12" db="EMBL/GenBank/DDBJ databases">
        <title>Genome sequence of Flavobacterium anhuiense RCM74.</title>
        <authorList>
            <person name="Kim J.F."/>
            <person name="Song J.Y."/>
            <person name="Kwak M.-J."/>
            <person name="Lee S.-W."/>
        </authorList>
    </citation>
    <scope>NUCLEOTIDE SEQUENCE [LARGE SCALE GENOMIC DNA]</scope>
    <source>
        <strain evidence="1 2">RCM74</strain>
    </source>
</reference>
<comment type="caution">
    <text evidence="1">The sequence shown here is derived from an EMBL/GenBank/DDBJ whole genome shotgun (WGS) entry which is preliminary data.</text>
</comment>
<accession>A0A444VTB6</accession>
<proteinExistence type="predicted"/>
<evidence type="ECO:0000313" key="1">
    <source>
        <dbReference type="EMBL" id="RYJ36696.1"/>
    </source>
</evidence>
<sequence>MPTNPIPAVPIPTARYYPRLSEIITVDDLPEFLSFVEDGLNSIFDKIHYKNLQYSKGYRGDSAFYSLDIVSSKKLALPLPFGLGLVLNPDLKDNDSSISSFPITLEYQWEILAFLKTFSSSNFSFSMEDFYAVGLQVFRISEEQVVAHMMNIFVEAEEGKTKYEQLLEDINTLQNTNLEFPTNVEQSIGGIIDLINDSTIITKSIPLLLFGIYIAKEGFTLDEIKQKLQDFYNIVAPDGIEAHIKRIITPKAKATLALSAGIEFPRNILKPVNSDGTDYGDGTQKSMFVFAEAQLYADTEEGIGYQLEMGGSLAPSNYAMIGNTGLLLQLDTLKVDLSKKTNISEADADGRPNDFVGVYARAVSVTFPSKWFNDIPKTPGSTAPTLQIGASDLLIGTGGLSGNIYLETVPSTDGAFSYFNDKFNFNYPIIMFQKDENGVANKKEIADYSSLLVFLQELNSKGLPYAFDYPLSLTTINDSTTYIFTEAKDYQNFLAELYDNTLWKTIGSEKKGFKVGFNKFDITFKQNKVTSSNIKGALEIPKLTEKNGDALKVNLEGHLNDDGDFNLTASFPKDNKPKANLFDLVNIDFHSFELGKQDEDYYLGTSCYVSFPEGTLMGSLLKGKGFEVEKLRVYSDGNIEVEGGSIPIPISLSVNLGPVQMAVTNINFGSTQINGRKYNFWGFDGAISINPLGVDARGEGVKFYYSTDQNSENGLKKDSFLRIQTIEVDLIIPGTATEASAMAIIHGMISLPEPGKSKEFIGEVGLKLPKAKISGSVGMRFMPKYPAFLIDASIELPVPIPLGFLAINAFRGLLGFRYVATKQAVGLTKDNSWYDYYKHPKPGINIKKFSGPPDSMQYNTPFSIGAGATFGTVADGGHVLSLRAMLLLSLPTLFYIEAGLNVISSRLGLIEDDPSNPPFFAMVAFGDDSLELAAGADFSIPKDSGQIIKLHALLEAGFFFKNQKPWYVNLGSKKDPITAEVLTLFTAKSFIMISAQGIEAGARLDFKLQQSFGPAKVKLWAYLEMGGKISFKRPQMGGYISAGGGIQIKLWIINVEIALDTIFSVESFKPFLIYARLELSVRVKIAFVRVRKNFTVELQWDLNRVVDRTPYSPLPKGTVGDGEDDRTLENVKGVHMLTNQAFALDYFKLPGEKNYESKKLYPDGTPRPEFITSVIPLDTYIDIKMAKGLVPSSELNKKVGGYTGEAKNYTDLMPPEATSKAGRPIRQVKHEYGIKSINLKSWNGSEWVDYNPFEAVVQDTERTNELKGLPWAHWQKAIDQYDSIRVLATNPFSFLSAAEPGWHVPEQLGITSTKLFCASTQIEKQHMDFLNKQIGKRYYVPMQYEADKINGLFFKLIGELSVIEDQYTLEGGDFMSITTDENPFGYNRSLSFRNENELEIIFPESAIDPELRLTTQAKEVKITAYTAFFNDGDKLVSYAPANFRKTEIDEFSIEQTYTKAEFAKAITLYTEEIDGQKKKIDKIVISPVSANAKRIKEIRNEIAALFDDTYGELTGETEITLTDPIKIAKYASLMTELTNLKLDAGNENANTGGNPNALTFTHYYGYNGRTLYDFDQVIKFNDSYVVTFHPKEDAKTTILLQVNSDGSIIRERLINGIVTSLQVVNGNLLATQALNAEQCKGIGEATIDLDFIVGCSSPIAATAIVEMDEELNPILGTQYLNTYSLGFNKILLLANNDLLWINNTLSNETQISWIKGSDRTVIYRSKINGEAVKVLQHNDSEFSLITKDKKVIRLNVDNASKVISATDTKVISTTEVVEIIDAIIANNKILLSVKLSNGKFALAQIDGNTLSLVKNDTIFDSAVYLSNQTLNDHSVLAYNTHYLFVLNETLTQTRLIKRETNVEDASIIHIQNEPSVNEILMLSSKPKEKGVYFSLFSDAFDNCSLHPAEQVSVTASTAALTVGSINYTVLGLISGLDFRRSIKTSKIITTDAIICSSLVNTEDPELNYTTYIQRVDWFSKEEYYHNKTILDIPAVAGQLQAMKNAVETTVQPIWRPNTTYCLDFTLTDTVDDNKKNPVEFKYYYGFKTLGPIGHFPVKDPETVDPQNPPAKNELTALSKSPLTSLRSYLDYNRSYPNADGSLLQSKPSFYGNEQCDISLFFTSTYTSHMFKNWAEYETERPEIEGKLNLFIKDPLTDLLIEYPIKPLEEGQEEIAYPQPIEKDNDLEWTDDNDPRIPLGVRMLNNFIEDPSKTRCTLVLGQPLKPKSLKYKTTLTNLKPSKLYTVLVNNYFDGAQIGISSESKNILVHQFGFQTSRYKDFKEQVQSYFVDEEKTKEALYDVNVNLDQERIDALHYLIAPKTDNSANALSDSMATKYQHLFDRATEGILKLSPLDPAQGTEVNRIIDTNTGATIALLVRNPEPFNIPKMPLEEIQDTISVLDGSENPISGYSVLHSKDYSQALIMHNSKTISGIENLKIRFKYRMWNNDGTGPLTNIIDTQILPLQNTNL</sequence>
<gene>
    <name evidence="1" type="ORF">NU08_4304</name>
</gene>
<name>A0A444VTB6_9FLAO</name>
<dbReference type="Proteomes" id="UP000290433">
    <property type="component" value="Unassembled WGS sequence"/>
</dbReference>
<evidence type="ECO:0000313" key="2">
    <source>
        <dbReference type="Proteomes" id="UP000290433"/>
    </source>
</evidence>